<dbReference type="InterPro" id="IPR036704">
    <property type="entry name" value="RraA/RraA-like_sf"/>
</dbReference>
<dbReference type="Proteomes" id="UP001305606">
    <property type="component" value="Chromosome"/>
</dbReference>
<keyword evidence="5 9" id="KW-0479">Metal-binding</keyword>
<comment type="function">
    <text evidence="7 9">Catalyzes the aldol cleavage of 4-hydroxy-4-methyl-2-oxoglutarate (HMG) into 2 molecules of pyruvate. Also contains a secondary oxaloacetate (OAA) decarboxylase activity due to the common pyruvate enolate transition state formed following C-C bond cleavage in the retro-aldol and decarboxylation reactions.</text>
</comment>
<dbReference type="CDD" id="cd16841">
    <property type="entry name" value="RraA_family"/>
    <property type="match status" value="1"/>
</dbReference>
<dbReference type="EMBL" id="CP117522">
    <property type="protein sequence ID" value="WNF00653.1"/>
    <property type="molecule type" value="Genomic_DNA"/>
</dbReference>
<dbReference type="EC" id="4.1.3.17" evidence="9"/>
<evidence type="ECO:0000313" key="11">
    <source>
        <dbReference type="Proteomes" id="UP001305606"/>
    </source>
</evidence>
<dbReference type="InterPro" id="IPR010203">
    <property type="entry name" value="RraA"/>
</dbReference>
<dbReference type="Pfam" id="PF03737">
    <property type="entry name" value="RraA-like"/>
    <property type="match status" value="1"/>
</dbReference>
<evidence type="ECO:0000256" key="9">
    <source>
        <dbReference type="RuleBase" id="RU004338"/>
    </source>
</evidence>
<evidence type="ECO:0000256" key="8">
    <source>
        <dbReference type="ARBA" id="ARBA00047973"/>
    </source>
</evidence>
<evidence type="ECO:0000256" key="4">
    <source>
        <dbReference type="ARBA" id="ARBA00011233"/>
    </source>
</evidence>
<comment type="subunit">
    <text evidence="4 9">Homotrimer.</text>
</comment>
<evidence type="ECO:0000256" key="1">
    <source>
        <dbReference type="ARBA" id="ARBA00001342"/>
    </source>
</evidence>
<dbReference type="InterPro" id="IPR005493">
    <property type="entry name" value="RraA/RraA-like"/>
</dbReference>
<reference evidence="10 11" key="1">
    <citation type="submission" date="2023-02" db="EMBL/GenBank/DDBJ databases">
        <title>Streptomyces sp. SCA4-21 with antifungal activity against Fusarium oxysporum f. sp. cubense, Streptomyces sp. SCA2-17 with antifungal activity against Fusarium oxysporum f. sp. cubense.</title>
        <authorList>
            <person name="Qi D."/>
        </authorList>
    </citation>
    <scope>NUCLEOTIDE SEQUENCE [LARGE SCALE GENOMIC DNA]</scope>
    <source>
        <strain evidence="10 11">SCA4-21</strain>
    </source>
</reference>
<keyword evidence="6 9" id="KW-0456">Lyase</keyword>
<comment type="catalytic activity">
    <reaction evidence="1 9">
        <text>4-hydroxy-4-methyl-2-oxoglutarate = 2 pyruvate</text>
        <dbReference type="Rhea" id="RHEA:22748"/>
        <dbReference type="ChEBI" id="CHEBI:15361"/>
        <dbReference type="ChEBI" id="CHEBI:58276"/>
        <dbReference type="EC" id="4.1.3.17"/>
    </reaction>
</comment>
<evidence type="ECO:0000313" key="10">
    <source>
        <dbReference type="EMBL" id="WNF00653.1"/>
    </source>
</evidence>
<proteinExistence type="inferred from homology"/>
<evidence type="ECO:0000256" key="5">
    <source>
        <dbReference type="ARBA" id="ARBA00022723"/>
    </source>
</evidence>
<dbReference type="PANTHER" id="PTHR33254:SF4">
    <property type="entry name" value="4-HYDROXY-4-METHYL-2-OXOGLUTARATE ALDOLASE 3-RELATED"/>
    <property type="match status" value="1"/>
</dbReference>
<evidence type="ECO:0000256" key="7">
    <source>
        <dbReference type="ARBA" id="ARBA00025046"/>
    </source>
</evidence>
<dbReference type="RefSeq" id="WP_311039010.1">
    <property type="nucleotide sequence ID" value="NZ_CP117522.1"/>
</dbReference>
<dbReference type="SUPFAM" id="SSF89562">
    <property type="entry name" value="RraA-like"/>
    <property type="match status" value="1"/>
</dbReference>
<evidence type="ECO:0000256" key="2">
    <source>
        <dbReference type="ARBA" id="ARBA00001968"/>
    </source>
</evidence>
<evidence type="ECO:0000256" key="3">
    <source>
        <dbReference type="ARBA" id="ARBA00008621"/>
    </source>
</evidence>
<comment type="cofactor">
    <cofactor evidence="2 9">
        <name>a divalent metal cation</name>
        <dbReference type="ChEBI" id="CHEBI:60240"/>
    </cofactor>
</comment>
<name>A0ABY9V6X6_9ACTN</name>
<protein>
    <recommendedName>
        <fullName evidence="9">4-hydroxy-4-methyl-2-oxoglutarate aldolase</fullName>
        <shortName evidence="9">HMG aldolase</shortName>
        <ecNumber evidence="9">4.1.1.112</ecNumber>
        <ecNumber evidence="9">4.1.3.17</ecNumber>
    </recommendedName>
    <alternativeName>
        <fullName evidence="9">Oxaloacetate decarboxylase</fullName>
    </alternativeName>
</protein>
<dbReference type="Gene3D" id="3.50.30.40">
    <property type="entry name" value="Ribonuclease E inhibitor RraA/RraA-like"/>
    <property type="match status" value="1"/>
</dbReference>
<dbReference type="NCBIfam" id="NF006875">
    <property type="entry name" value="PRK09372.1"/>
    <property type="match status" value="1"/>
</dbReference>
<dbReference type="PANTHER" id="PTHR33254">
    <property type="entry name" value="4-HYDROXY-4-METHYL-2-OXOGLUTARATE ALDOLASE 3-RELATED"/>
    <property type="match status" value="1"/>
</dbReference>
<dbReference type="NCBIfam" id="TIGR01935">
    <property type="entry name" value="NOT-MenG"/>
    <property type="match status" value="1"/>
</dbReference>
<gene>
    <name evidence="10" type="primary">rraA</name>
    <name evidence="10" type="ORF">PS467_37660</name>
</gene>
<accession>A0ABY9V6X6</accession>
<comment type="similarity">
    <text evidence="3 9">Belongs to the class II aldolase/RraA-like family.</text>
</comment>
<keyword evidence="11" id="KW-1185">Reference proteome</keyword>
<organism evidence="10 11">
    <name type="scientific">Streptomyces luomodiensis</name>
    <dbReference type="NCBI Taxonomy" id="3026192"/>
    <lineage>
        <taxon>Bacteria</taxon>
        <taxon>Bacillati</taxon>
        <taxon>Actinomycetota</taxon>
        <taxon>Actinomycetes</taxon>
        <taxon>Kitasatosporales</taxon>
        <taxon>Streptomycetaceae</taxon>
        <taxon>Streptomyces</taxon>
    </lineage>
</organism>
<comment type="catalytic activity">
    <reaction evidence="8 9">
        <text>oxaloacetate + H(+) = pyruvate + CO2</text>
        <dbReference type="Rhea" id="RHEA:15641"/>
        <dbReference type="ChEBI" id="CHEBI:15361"/>
        <dbReference type="ChEBI" id="CHEBI:15378"/>
        <dbReference type="ChEBI" id="CHEBI:16452"/>
        <dbReference type="ChEBI" id="CHEBI:16526"/>
        <dbReference type="EC" id="4.1.1.112"/>
    </reaction>
</comment>
<sequence length="178" mass="17984">MSDQPTSGRPIPTADLADRYGAALRVCDLQFRSLGGARSFTGRVRTVSCRDDNALLHDLLRTPGEGAVVVVDGGGSLHTALLGDLMAERALAGGWAGVVVHGAVRDLTALAEVRIGVQALGVNPRKSGKAGGGAVDVPVSFGGVTFHPGDILHADADGVVLLPAEPAEPAGPAGPART</sequence>
<dbReference type="EC" id="4.1.1.112" evidence="9"/>
<evidence type="ECO:0000256" key="6">
    <source>
        <dbReference type="ARBA" id="ARBA00023239"/>
    </source>
</evidence>